<feature type="transmembrane region" description="Helical" evidence="1">
    <location>
        <begin position="38"/>
        <end position="65"/>
    </location>
</feature>
<sequence>MAKNAQLELKASATTLAIWDWSDRLLYGAHVFWMIKEIGWVLLVPEICLPAGLAAGLLMIIGVIAHACRRDFANVLPEMVMCIWLCSNVTWMASEVLMDDPDAKFSWHLCPVLHGDHQSEYDTMSVMVADGFLLSAGLYVLGVAYLICVHRRLKGPVGRVLLQCYLCSWCLKDYFWADEDFWPAISTDLVTVPMLLYNIHLESGICSASLASFAWLSWTLANGIWIVGELKFPGETGFNISAACLLTLALVFLGTGYQAYKASERVDLCPDSSSEDSCDSISANESC</sequence>
<dbReference type="Proteomes" id="UP001642464">
    <property type="component" value="Unassembled WGS sequence"/>
</dbReference>
<accession>A0ABP0MWQ2</accession>
<feature type="transmembrane region" description="Helical" evidence="1">
    <location>
        <begin position="131"/>
        <end position="149"/>
    </location>
</feature>
<proteinExistence type="predicted"/>
<feature type="transmembrane region" description="Helical" evidence="1">
    <location>
        <begin position="238"/>
        <end position="257"/>
    </location>
</feature>
<gene>
    <name evidence="2" type="ORF">SCF082_LOCUS30165</name>
</gene>
<dbReference type="EMBL" id="CAXAMM010024725">
    <property type="protein sequence ID" value="CAK9055886.1"/>
    <property type="molecule type" value="Genomic_DNA"/>
</dbReference>
<organism evidence="2 3">
    <name type="scientific">Durusdinium trenchii</name>
    <dbReference type="NCBI Taxonomy" id="1381693"/>
    <lineage>
        <taxon>Eukaryota</taxon>
        <taxon>Sar</taxon>
        <taxon>Alveolata</taxon>
        <taxon>Dinophyceae</taxon>
        <taxon>Suessiales</taxon>
        <taxon>Symbiodiniaceae</taxon>
        <taxon>Durusdinium</taxon>
    </lineage>
</organism>
<feature type="transmembrane region" description="Helical" evidence="1">
    <location>
        <begin position="72"/>
        <end position="93"/>
    </location>
</feature>
<evidence type="ECO:0000313" key="3">
    <source>
        <dbReference type="Proteomes" id="UP001642464"/>
    </source>
</evidence>
<keyword evidence="1" id="KW-0812">Transmembrane</keyword>
<comment type="caution">
    <text evidence="2">The sequence shown here is derived from an EMBL/GenBank/DDBJ whole genome shotgun (WGS) entry which is preliminary data.</text>
</comment>
<reference evidence="2 3" key="1">
    <citation type="submission" date="2024-02" db="EMBL/GenBank/DDBJ databases">
        <authorList>
            <person name="Chen Y."/>
            <person name="Shah S."/>
            <person name="Dougan E. K."/>
            <person name="Thang M."/>
            <person name="Chan C."/>
        </authorList>
    </citation>
    <scope>NUCLEOTIDE SEQUENCE [LARGE SCALE GENOMIC DNA]</scope>
</reference>
<feature type="transmembrane region" description="Helical" evidence="1">
    <location>
        <begin position="204"/>
        <end position="226"/>
    </location>
</feature>
<evidence type="ECO:0000313" key="2">
    <source>
        <dbReference type="EMBL" id="CAK9055886.1"/>
    </source>
</evidence>
<keyword evidence="1" id="KW-1133">Transmembrane helix</keyword>
<evidence type="ECO:0000256" key="1">
    <source>
        <dbReference type="SAM" id="Phobius"/>
    </source>
</evidence>
<name>A0ABP0MWQ2_9DINO</name>
<protein>
    <submittedName>
        <fullName evidence="2">Mitochondrial</fullName>
    </submittedName>
</protein>
<keyword evidence="3" id="KW-1185">Reference proteome</keyword>
<keyword evidence="1" id="KW-0472">Membrane</keyword>